<sequence length="420" mass="46851">MVTATRTTSDAAALAHLLDTGLALSATSPIRLSLQLNGYDNLQSVVGIFESELESLDHAAVADFKQGVKHDKMHYPVLKDDRYWDHLYRTFVVTAVLHNVDNVLDPAYSPTDPDKISLVKEQKKFVYSALEHCLQTNMGKNIVREHAFDFDAQVVFAKIVKHYTESTAAKISSGTTLSYLTSAKYGSSWTGTAEGFILHWKNHLRIYNNTVPTSEQLPPQLCLSLLESSVRDVSKLRQVNTTANLDLAKGGSPINYENYLSLLLAAATLYDKGNNLSNSRSPKTKRSAFVAETIFPDDDYSIDYDIDLSPSILYEANAHNRRAGDQNRDRQGNVNRERPYIPREMWDKLSDDAKAILRGMSSPAEGQASPNSNQHPHFNANSHSLADMGHPSTTNDSLNESDNEKIPQLWKRYGVTCPPY</sequence>
<evidence type="ECO:0000313" key="2">
    <source>
        <dbReference type="EMBL" id="EEC44343.1"/>
    </source>
</evidence>
<proteinExistence type="predicted"/>
<evidence type="ECO:0000313" key="3">
    <source>
        <dbReference type="Proteomes" id="UP000000759"/>
    </source>
</evidence>
<dbReference type="EMBL" id="CM000624">
    <property type="protein sequence ID" value="EEC44343.1"/>
    <property type="molecule type" value="Genomic_DNA"/>
</dbReference>
<dbReference type="InParanoid" id="B7GAZ8"/>
<feature type="region of interest" description="Disordered" evidence="1">
    <location>
        <begin position="362"/>
        <end position="405"/>
    </location>
</feature>
<feature type="compositionally biased region" description="Basic and acidic residues" evidence="1">
    <location>
        <begin position="322"/>
        <end position="341"/>
    </location>
</feature>
<feature type="region of interest" description="Disordered" evidence="1">
    <location>
        <begin position="319"/>
        <end position="341"/>
    </location>
</feature>
<dbReference type="Proteomes" id="UP000000759">
    <property type="component" value="Chromosome 22"/>
</dbReference>
<dbReference type="HOGENOM" id="CLU_000850_1_0_1"/>
<reference evidence="3" key="2">
    <citation type="submission" date="2008-08" db="EMBL/GenBank/DDBJ databases">
        <authorList>
            <consortium name="Diatom Consortium"/>
            <person name="Grigoriev I."/>
            <person name="Grimwood J."/>
            <person name="Kuo A."/>
            <person name="Otillar R.P."/>
            <person name="Salamov A."/>
            <person name="Detter J.C."/>
            <person name="Lindquist E."/>
            <person name="Shapiro H."/>
            <person name="Lucas S."/>
            <person name="Glavina del Rio T."/>
            <person name="Pitluck S."/>
            <person name="Rokhsar D."/>
            <person name="Bowler C."/>
        </authorList>
    </citation>
    <scope>GENOME REANNOTATION</scope>
    <source>
        <strain evidence="3">CCAP 1055/1</strain>
    </source>
</reference>
<dbReference type="AlphaFoldDB" id="B7GAZ8"/>
<reference evidence="2 3" key="1">
    <citation type="journal article" date="2008" name="Nature">
        <title>The Phaeodactylum genome reveals the evolutionary history of diatom genomes.</title>
        <authorList>
            <person name="Bowler C."/>
            <person name="Allen A.E."/>
            <person name="Badger J.H."/>
            <person name="Grimwood J."/>
            <person name="Jabbari K."/>
            <person name="Kuo A."/>
            <person name="Maheswari U."/>
            <person name="Martens C."/>
            <person name="Maumus F."/>
            <person name="Otillar R.P."/>
            <person name="Rayko E."/>
            <person name="Salamov A."/>
            <person name="Vandepoele K."/>
            <person name="Beszteri B."/>
            <person name="Gruber A."/>
            <person name="Heijde M."/>
            <person name="Katinka M."/>
            <person name="Mock T."/>
            <person name="Valentin K."/>
            <person name="Verret F."/>
            <person name="Berges J.A."/>
            <person name="Brownlee C."/>
            <person name="Cadoret J.P."/>
            <person name="Chiovitti A."/>
            <person name="Choi C.J."/>
            <person name="Coesel S."/>
            <person name="De Martino A."/>
            <person name="Detter J.C."/>
            <person name="Durkin C."/>
            <person name="Falciatore A."/>
            <person name="Fournet J."/>
            <person name="Haruta M."/>
            <person name="Huysman M.J."/>
            <person name="Jenkins B.D."/>
            <person name="Jiroutova K."/>
            <person name="Jorgensen R.E."/>
            <person name="Joubert Y."/>
            <person name="Kaplan A."/>
            <person name="Kroger N."/>
            <person name="Kroth P.G."/>
            <person name="La Roche J."/>
            <person name="Lindquist E."/>
            <person name="Lommer M."/>
            <person name="Martin-Jezequel V."/>
            <person name="Lopez P.J."/>
            <person name="Lucas S."/>
            <person name="Mangogna M."/>
            <person name="McGinnis K."/>
            <person name="Medlin L.K."/>
            <person name="Montsant A."/>
            <person name="Oudot-Le Secq M.P."/>
            <person name="Napoli C."/>
            <person name="Obornik M."/>
            <person name="Parker M.S."/>
            <person name="Petit J.L."/>
            <person name="Porcel B.M."/>
            <person name="Poulsen N."/>
            <person name="Robison M."/>
            <person name="Rychlewski L."/>
            <person name="Rynearson T.A."/>
            <person name="Schmutz J."/>
            <person name="Shapiro H."/>
            <person name="Siaut M."/>
            <person name="Stanley M."/>
            <person name="Sussman M.R."/>
            <person name="Taylor A.R."/>
            <person name="Vardi A."/>
            <person name="von Dassow P."/>
            <person name="Vyverman W."/>
            <person name="Willis A."/>
            <person name="Wyrwicz L.S."/>
            <person name="Rokhsar D.S."/>
            <person name="Weissenbach J."/>
            <person name="Armbrust E.V."/>
            <person name="Green B.R."/>
            <person name="Van de Peer Y."/>
            <person name="Grigoriev I.V."/>
        </authorList>
    </citation>
    <scope>NUCLEOTIDE SEQUENCE [LARGE SCALE GENOMIC DNA]</scope>
    <source>
        <strain evidence="2 3">CCAP 1055/1</strain>
    </source>
</reference>
<feature type="compositionally biased region" description="Polar residues" evidence="1">
    <location>
        <begin position="368"/>
        <end position="384"/>
    </location>
</feature>
<feature type="compositionally biased region" description="Polar residues" evidence="1">
    <location>
        <begin position="391"/>
        <end position="400"/>
    </location>
</feature>
<organism evidence="2 3">
    <name type="scientific">Phaeodactylum tricornutum (strain CCAP 1055/1)</name>
    <dbReference type="NCBI Taxonomy" id="556484"/>
    <lineage>
        <taxon>Eukaryota</taxon>
        <taxon>Sar</taxon>
        <taxon>Stramenopiles</taxon>
        <taxon>Ochrophyta</taxon>
        <taxon>Bacillariophyta</taxon>
        <taxon>Bacillariophyceae</taxon>
        <taxon>Bacillariophycidae</taxon>
        <taxon>Naviculales</taxon>
        <taxon>Phaeodactylaceae</taxon>
        <taxon>Phaeodactylum</taxon>
    </lineage>
</organism>
<protein>
    <submittedName>
        <fullName evidence="2">Uncharacterized protein</fullName>
    </submittedName>
</protein>
<keyword evidence="3" id="KW-1185">Reference proteome</keyword>
<dbReference type="RefSeq" id="XP_002184165.1">
    <property type="nucleotide sequence ID" value="XM_002184129.1"/>
</dbReference>
<evidence type="ECO:0000256" key="1">
    <source>
        <dbReference type="SAM" id="MobiDB-lite"/>
    </source>
</evidence>
<accession>B7GAZ8</accession>
<dbReference type="PaxDb" id="2850-Phatr40279"/>
<dbReference type="KEGG" id="pti:PHATRDRAFT_40279"/>
<gene>
    <name evidence="2" type="ORF">PHATRDRAFT_40279</name>
</gene>
<dbReference type="GeneID" id="7195756"/>
<name>B7GAZ8_PHATC</name>